<protein>
    <submittedName>
        <fullName evidence="4">M23 family metallopeptidase</fullName>
    </submittedName>
</protein>
<name>A0ABY2J9X9_9MICO</name>
<dbReference type="InterPro" id="IPR011055">
    <property type="entry name" value="Dup_hybrid_motif"/>
</dbReference>
<evidence type="ECO:0000256" key="1">
    <source>
        <dbReference type="ARBA" id="ARBA00022729"/>
    </source>
</evidence>
<dbReference type="CDD" id="cd12797">
    <property type="entry name" value="M23_peptidase"/>
    <property type="match status" value="1"/>
</dbReference>
<keyword evidence="5" id="KW-1185">Reference proteome</keyword>
<evidence type="ECO:0000313" key="4">
    <source>
        <dbReference type="EMBL" id="TFD01748.1"/>
    </source>
</evidence>
<feature type="domain" description="M23ase beta-sheet core" evidence="3">
    <location>
        <begin position="73"/>
        <end position="165"/>
    </location>
</feature>
<dbReference type="Pfam" id="PF01551">
    <property type="entry name" value="Peptidase_M23"/>
    <property type="match status" value="1"/>
</dbReference>
<evidence type="ECO:0000259" key="3">
    <source>
        <dbReference type="Pfam" id="PF01551"/>
    </source>
</evidence>
<feature type="chain" id="PRO_5047232630" evidence="2">
    <location>
        <begin position="26"/>
        <end position="187"/>
    </location>
</feature>
<dbReference type="RefSeq" id="WP_134374260.1">
    <property type="nucleotide sequence ID" value="NZ_SOGO01000031.1"/>
</dbReference>
<dbReference type="SUPFAM" id="SSF51261">
    <property type="entry name" value="Duplicated hybrid motif"/>
    <property type="match status" value="1"/>
</dbReference>
<accession>A0ABY2J9X9</accession>
<dbReference type="PANTHER" id="PTHR21666:SF289">
    <property type="entry name" value="L-ALA--D-GLU ENDOPEPTIDASE"/>
    <property type="match status" value="1"/>
</dbReference>
<gene>
    <name evidence="4" type="ORF">E3T25_11150</name>
</gene>
<dbReference type="InterPro" id="IPR016047">
    <property type="entry name" value="M23ase_b-sheet_dom"/>
</dbReference>
<dbReference type="Proteomes" id="UP000297851">
    <property type="component" value="Unassembled WGS sequence"/>
</dbReference>
<evidence type="ECO:0000313" key="5">
    <source>
        <dbReference type="Proteomes" id="UP000297851"/>
    </source>
</evidence>
<keyword evidence="1 2" id="KW-0732">Signal</keyword>
<dbReference type="Gene3D" id="2.70.70.10">
    <property type="entry name" value="Glucose Permease (Domain IIA)"/>
    <property type="match status" value="1"/>
</dbReference>
<comment type="caution">
    <text evidence="4">The sequence shown here is derived from an EMBL/GenBank/DDBJ whole genome shotgun (WGS) entry which is preliminary data.</text>
</comment>
<reference evidence="4 5" key="1">
    <citation type="submission" date="2019-03" db="EMBL/GenBank/DDBJ databases">
        <title>Genomics of glacier-inhabiting Cryobacterium strains.</title>
        <authorList>
            <person name="Liu Q."/>
            <person name="Xin Y.-H."/>
        </authorList>
    </citation>
    <scope>NUCLEOTIDE SEQUENCE [LARGE SCALE GENOMIC DNA]</scope>
    <source>
        <strain evidence="4 5">TMT2-16</strain>
    </source>
</reference>
<sequence>MNAFRLLIAAALLPLSCLSMVRSDAAGVTLPGAASVTETSAETATSGTWHWPLAPPHPLLRGFLAPATQYAPGHRGLDLSAEAGREVVAPAEGIVSFAGVVVDRPVLSIEHADGLVSSIEPVSASVAVGDRVAAGQPVGQVADGGHCAGQCLHLGARLNGGYVSPLLYLVGVPRAVLLPALLLRGDS</sequence>
<dbReference type="EMBL" id="SOGO01000031">
    <property type="protein sequence ID" value="TFD01748.1"/>
    <property type="molecule type" value="Genomic_DNA"/>
</dbReference>
<organism evidence="4 5">
    <name type="scientific">Cryobacterium sandaracinum</name>
    <dbReference type="NCBI Taxonomy" id="1259247"/>
    <lineage>
        <taxon>Bacteria</taxon>
        <taxon>Bacillati</taxon>
        <taxon>Actinomycetota</taxon>
        <taxon>Actinomycetes</taxon>
        <taxon>Micrococcales</taxon>
        <taxon>Microbacteriaceae</taxon>
        <taxon>Cryobacterium</taxon>
    </lineage>
</organism>
<dbReference type="PANTHER" id="PTHR21666">
    <property type="entry name" value="PEPTIDASE-RELATED"/>
    <property type="match status" value="1"/>
</dbReference>
<dbReference type="InterPro" id="IPR050570">
    <property type="entry name" value="Cell_wall_metabolism_enzyme"/>
</dbReference>
<feature type="signal peptide" evidence="2">
    <location>
        <begin position="1"/>
        <end position="25"/>
    </location>
</feature>
<evidence type="ECO:0000256" key="2">
    <source>
        <dbReference type="SAM" id="SignalP"/>
    </source>
</evidence>
<proteinExistence type="predicted"/>